<evidence type="ECO:0000256" key="1">
    <source>
        <dbReference type="ARBA" id="ARBA00038048"/>
    </source>
</evidence>
<feature type="transmembrane region" description="Helical" evidence="2">
    <location>
        <begin position="305"/>
        <end position="323"/>
    </location>
</feature>
<protein>
    <recommendedName>
        <fullName evidence="3">Saccharopine dehydrogenase NADP binding domain-containing protein</fullName>
    </recommendedName>
</protein>
<evidence type="ECO:0000313" key="4">
    <source>
        <dbReference type="EMBL" id="KAK7966487.1"/>
    </source>
</evidence>
<evidence type="ECO:0000313" key="5">
    <source>
        <dbReference type="Proteomes" id="UP001391051"/>
    </source>
</evidence>
<dbReference type="InterPro" id="IPR036291">
    <property type="entry name" value="NAD(P)-bd_dom_sf"/>
</dbReference>
<dbReference type="InterPro" id="IPR051276">
    <property type="entry name" value="Saccharopine_DH-like_oxidrdct"/>
</dbReference>
<keyword evidence="2" id="KW-0472">Membrane</keyword>
<keyword evidence="2" id="KW-0812">Transmembrane</keyword>
<accession>A0ABR1QUX1</accession>
<dbReference type="PANTHER" id="PTHR12286:SF5">
    <property type="entry name" value="SACCHAROPINE DEHYDROGENASE-LIKE OXIDOREDUCTASE"/>
    <property type="match status" value="1"/>
</dbReference>
<dbReference type="Pfam" id="PF03435">
    <property type="entry name" value="Sacchrp_dh_NADP"/>
    <property type="match status" value="1"/>
</dbReference>
<dbReference type="RefSeq" id="XP_066705879.1">
    <property type="nucleotide sequence ID" value="XM_066836986.1"/>
</dbReference>
<organism evidence="4 5">
    <name type="scientific">Apiospora aurea</name>
    <dbReference type="NCBI Taxonomy" id="335848"/>
    <lineage>
        <taxon>Eukaryota</taxon>
        <taxon>Fungi</taxon>
        <taxon>Dikarya</taxon>
        <taxon>Ascomycota</taxon>
        <taxon>Pezizomycotina</taxon>
        <taxon>Sordariomycetes</taxon>
        <taxon>Xylariomycetidae</taxon>
        <taxon>Amphisphaeriales</taxon>
        <taxon>Apiosporaceae</taxon>
        <taxon>Apiospora</taxon>
    </lineage>
</organism>
<comment type="caution">
    <text evidence="4">The sequence shown here is derived from an EMBL/GenBank/DDBJ whole genome shotgun (WGS) entry which is preliminary data.</text>
</comment>
<keyword evidence="5" id="KW-1185">Reference proteome</keyword>
<keyword evidence="2" id="KW-1133">Transmembrane helix</keyword>
<comment type="similarity">
    <text evidence="1">Belongs to the saccharopine dehydrogenase family.</text>
</comment>
<name>A0ABR1QUX1_9PEZI</name>
<sequence>MAPQLNQRYTGFMTAEHIAERLPTDLKWAVAGRSEEKLKRVVSECQKLNPDRVQPGKEMPVPLFPLAPFHILTKKTEIEVCNLNDQELLALAKKTSAMICTVGPFAQFGEHAFKACAEAGTHYIDCTGEVVWTLAMIQKYEALAKKAGIVMIPQCGFDSAPSDLLTWSMAQLVRSKLSAPVSDVVVSIHDLKTKPSGGTLATIIGLVETYSIKEIGAAKAPFALSPVPNSYQGPKPSLFTKLTGLRTVSHLGLLTTSVTAATDEPIVQRTWGLLQQERSRQKEAYGPRFNYHEYARAKSTLSGMIAHYGLVIGMTMLVLFAPVRNLMRRYIYQPGEGVSKEEAAKEYIVMRGTAVPDVQPKSDKVAMIEAKYPASPYLLTATCLAQAAYFVLKDDHQLEGGVYTPACLGQRFIDRLDGEGFKIETKLVDA</sequence>
<dbReference type="EMBL" id="JAQQWE010000001">
    <property type="protein sequence ID" value="KAK7966487.1"/>
    <property type="molecule type" value="Genomic_DNA"/>
</dbReference>
<dbReference type="Proteomes" id="UP001391051">
    <property type="component" value="Unassembled WGS sequence"/>
</dbReference>
<feature type="domain" description="Saccharopine dehydrogenase NADP binding" evidence="3">
    <location>
        <begin position="11"/>
        <end position="152"/>
    </location>
</feature>
<dbReference type="InterPro" id="IPR005097">
    <property type="entry name" value="Sacchrp_dh_NADP-bd"/>
</dbReference>
<evidence type="ECO:0000259" key="3">
    <source>
        <dbReference type="Pfam" id="PF03435"/>
    </source>
</evidence>
<reference evidence="4 5" key="1">
    <citation type="submission" date="2023-01" db="EMBL/GenBank/DDBJ databases">
        <title>Analysis of 21 Apiospora genomes using comparative genomics revels a genus with tremendous synthesis potential of carbohydrate active enzymes and secondary metabolites.</title>
        <authorList>
            <person name="Sorensen T."/>
        </authorList>
    </citation>
    <scope>NUCLEOTIDE SEQUENCE [LARGE SCALE GENOMIC DNA]</scope>
    <source>
        <strain evidence="4 5">CBS 24483</strain>
    </source>
</reference>
<dbReference type="SUPFAM" id="SSF51735">
    <property type="entry name" value="NAD(P)-binding Rossmann-fold domains"/>
    <property type="match status" value="1"/>
</dbReference>
<proteinExistence type="inferred from homology"/>
<dbReference type="Gene3D" id="3.40.50.720">
    <property type="entry name" value="NAD(P)-binding Rossmann-like Domain"/>
    <property type="match status" value="1"/>
</dbReference>
<dbReference type="PANTHER" id="PTHR12286">
    <property type="entry name" value="SACCHAROPINE DEHYDROGENASE-LIKE OXIDOREDUCTASE"/>
    <property type="match status" value="1"/>
</dbReference>
<gene>
    <name evidence="4" type="ORF">PG986_000764</name>
</gene>
<dbReference type="GeneID" id="92070048"/>
<evidence type="ECO:0000256" key="2">
    <source>
        <dbReference type="SAM" id="Phobius"/>
    </source>
</evidence>